<comment type="caution">
    <text evidence="2">The sequence shown here is derived from an EMBL/GenBank/DDBJ whole genome shotgun (WGS) entry which is preliminary data.</text>
</comment>
<feature type="transmembrane region" description="Helical" evidence="1">
    <location>
        <begin position="62"/>
        <end position="83"/>
    </location>
</feature>
<accession>A0A1G1W5H6</accession>
<evidence type="ECO:0000313" key="2">
    <source>
        <dbReference type="EMBL" id="OGY22936.1"/>
    </source>
</evidence>
<dbReference type="EMBL" id="MHCP01000030">
    <property type="protein sequence ID" value="OGY22936.1"/>
    <property type="molecule type" value="Genomic_DNA"/>
</dbReference>
<organism evidence="2 3">
    <name type="scientific">Candidatus Woykebacteria bacterium RBG_13_40_15</name>
    <dbReference type="NCBI Taxonomy" id="1802593"/>
    <lineage>
        <taxon>Bacteria</taxon>
        <taxon>Candidatus Woykeibacteriota</taxon>
    </lineage>
</organism>
<dbReference type="AlphaFoldDB" id="A0A1G1W5H6"/>
<reference evidence="2 3" key="1">
    <citation type="journal article" date="2016" name="Nat. Commun.">
        <title>Thousands of microbial genomes shed light on interconnected biogeochemical processes in an aquifer system.</title>
        <authorList>
            <person name="Anantharaman K."/>
            <person name="Brown C.T."/>
            <person name="Hug L.A."/>
            <person name="Sharon I."/>
            <person name="Castelle C.J."/>
            <person name="Probst A.J."/>
            <person name="Thomas B.C."/>
            <person name="Singh A."/>
            <person name="Wilkins M.J."/>
            <person name="Karaoz U."/>
            <person name="Brodie E.L."/>
            <person name="Williams K.H."/>
            <person name="Hubbard S.S."/>
            <person name="Banfield J.F."/>
        </authorList>
    </citation>
    <scope>NUCLEOTIDE SEQUENCE [LARGE SCALE GENOMIC DNA]</scope>
</reference>
<proteinExistence type="predicted"/>
<feature type="transmembrane region" description="Helical" evidence="1">
    <location>
        <begin position="6"/>
        <end position="25"/>
    </location>
</feature>
<protein>
    <submittedName>
        <fullName evidence="2">Uncharacterized protein</fullName>
    </submittedName>
</protein>
<keyword evidence="1" id="KW-1133">Transmembrane helix</keyword>
<name>A0A1G1W5H6_9BACT</name>
<keyword evidence="1" id="KW-0472">Membrane</keyword>
<sequence length="90" mass="10656">MEMNPYVVEYFIFVLLATFGTLQLAFSNKKSIRFFIGAVLIFISYVWFFTVRNRNVHSVVEGTQLFLIFAFASLVSILLTKYLKYFYNKR</sequence>
<dbReference type="STRING" id="1802593.A2172_03310"/>
<gene>
    <name evidence="2" type="ORF">A2172_03310</name>
</gene>
<keyword evidence="1" id="KW-0812">Transmembrane</keyword>
<evidence type="ECO:0000256" key="1">
    <source>
        <dbReference type="SAM" id="Phobius"/>
    </source>
</evidence>
<dbReference type="Proteomes" id="UP000176631">
    <property type="component" value="Unassembled WGS sequence"/>
</dbReference>
<feature type="transmembrane region" description="Helical" evidence="1">
    <location>
        <begin position="32"/>
        <end position="50"/>
    </location>
</feature>
<evidence type="ECO:0000313" key="3">
    <source>
        <dbReference type="Proteomes" id="UP000176631"/>
    </source>
</evidence>